<dbReference type="GO" id="GO:0006979">
    <property type="term" value="P:response to oxidative stress"/>
    <property type="evidence" value="ECO:0007669"/>
    <property type="project" value="InterPro"/>
</dbReference>
<dbReference type="InterPro" id="IPR019953">
    <property type="entry name" value="OHR"/>
</dbReference>
<gene>
    <name evidence="2" type="ORF">Pph01_39830</name>
</gene>
<accession>A0A8J3U6A9</accession>
<reference evidence="2 3" key="1">
    <citation type="submission" date="2021-01" db="EMBL/GenBank/DDBJ databases">
        <title>Whole genome shotgun sequence of Planotetraspora phitsanulokensis NBRC 104273.</title>
        <authorList>
            <person name="Komaki H."/>
            <person name="Tamura T."/>
        </authorList>
    </citation>
    <scope>NUCLEOTIDE SEQUENCE [LARGE SCALE GENOMIC DNA]</scope>
    <source>
        <strain evidence="2 3">NBRC 104273</strain>
    </source>
</reference>
<dbReference type="AlphaFoldDB" id="A0A8J3U6A9"/>
<comment type="caution">
    <text evidence="2">The sequence shown here is derived from an EMBL/GenBank/DDBJ whole genome shotgun (WGS) entry which is preliminary data.</text>
</comment>
<evidence type="ECO:0000313" key="3">
    <source>
        <dbReference type="Proteomes" id="UP000622547"/>
    </source>
</evidence>
<dbReference type="RefSeq" id="WP_204074587.1">
    <property type="nucleotide sequence ID" value="NZ_BAABHI010000008.1"/>
</dbReference>
<organism evidence="2 3">
    <name type="scientific">Planotetraspora phitsanulokensis</name>
    <dbReference type="NCBI Taxonomy" id="575192"/>
    <lineage>
        <taxon>Bacteria</taxon>
        <taxon>Bacillati</taxon>
        <taxon>Actinomycetota</taxon>
        <taxon>Actinomycetes</taxon>
        <taxon>Streptosporangiales</taxon>
        <taxon>Streptosporangiaceae</taxon>
        <taxon>Planotetraspora</taxon>
    </lineage>
</organism>
<evidence type="ECO:0000256" key="1">
    <source>
        <dbReference type="ARBA" id="ARBA00007378"/>
    </source>
</evidence>
<name>A0A8J3U6A9_9ACTN</name>
<comment type="similarity">
    <text evidence="1">Belongs to the OsmC/Ohr family.</text>
</comment>
<dbReference type="InterPro" id="IPR036102">
    <property type="entry name" value="OsmC/Ohrsf"/>
</dbReference>
<keyword evidence="3" id="KW-1185">Reference proteome</keyword>
<dbReference type="Gene3D" id="3.30.300.20">
    <property type="match status" value="1"/>
</dbReference>
<dbReference type="Proteomes" id="UP000622547">
    <property type="component" value="Unassembled WGS sequence"/>
</dbReference>
<dbReference type="NCBIfam" id="TIGR03561">
    <property type="entry name" value="organ_hyd_perox"/>
    <property type="match status" value="1"/>
</dbReference>
<evidence type="ECO:0000313" key="2">
    <source>
        <dbReference type="EMBL" id="GII38980.1"/>
    </source>
</evidence>
<dbReference type="InterPro" id="IPR015946">
    <property type="entry name" value="KH_dom-like_a/b"/>
</dbReference>
<dbReference type="PANTHER" id="PTHR33797:SF2">
    <property type="entry name" value="ORGANIC HYDROPEROXIDE RESISTANCE PROTEIN-LIKE"/>
    <property type="match status" value="1"/>
</dbReference>
<sequence>MSAIYTAVGTATGREGRARTNDGKLDLRLSRPVEMGGDGEGTNPEQLFAMGYSACFASALSLVAKRMKVDASDASVTAEVSLLPQEGGRYGLGVVLRVELPDELQGEVGTKLVETAHQVCPYSNATRGNIPVDLVIE</sequence>
<dbReference type="SUPFAM" id="SSF82784">
    <property type="entry name" value="OsmC-like"/>
    <property type="match status" value="1"/>
</dbReference>
<dbReference type="EMBL" id="BOOP01000018">
    <property type="protein sequence ID" value="GII38980.1"/>
    <property type="molecule type" value="Genomic_DNA"/>
</dbReference>
<dbReference type="PANTHER" id="PTHR33797">
    <property type="entry name" value="ORGANIC HYDROPEROXIDE RESISTANCE PROTEIN-LIKE"/>
    <property type="match status" value="1"/>
</dbReference>
<dbReference type="InterPro" id="IPR003718">
    <property type="entry name" value="OsmC/Ohr_fam"/>
</dbReference>
<protein>
    <submittedName>
        <fullName evidence="2">Organic hydroperoxide resistance protein</fullName>
    </submittedName>
</protein>
<proteinExistence type="inferred from homology"/>
<dbReference type="Gene3D" id="2.20.25.10">
    <property type="match status" value="1"/>
</dbReference>
<dbReference type="Pfam" id="PF02566">
    <property type="entry name" value="OsmC"/>
    <property type="match status" value="1"/>
</dbReference>